<feature type="compositionally biased region" description="Polar residues" evidence="1">
    <location>
        <begin position="220"/>
        <end position="236"/>
    </location>
</feature>
<dbReference type="EMBL" id="CP025764">
    <property type="protein sequence ID" value="KNX49949.1"/>
    <property type="molecule type" value="Genomic_DNA"/>
</dbReference>
<accession>A0A0L6DHG1</accession>
<dbReference type="OrthoDB" id="2574143at2759"/>
<dbReference type="AlphaFoldDB" id="A0A0L6DHG1"/>
<feature type="region of interest" description="Disordered" evidence="1">
    <location>
        <begin position="1"/>
        <end position="23"/>
    </location>
</feature>
<dbReference type="Proteomes" id="UP000029445">
    <property type="component" value="Chromosome 6"/>
</dbReference>
<evidence type="ECO:0000256" key="1">
    <source>
        <dbReference type="SAM" id="MobiDB-lite"/>
    </source>
</evidence>
<dbReference type="VEuPathDB" id="FungiDB:CNBG_9413"/>
<keyword evidence="3" id="KW-1185">Reference proteome</keyword>
<sequence>MSSLTLAQPLSDQARPYFPPSHWTSSPHRHVPLPLTPSFRPSNLPRAHPILFPSSPLRQSLVPSLPIPLVSIAVPATASIPNMPLPPPLNQDRTHNNSLSEAPWSFSLTSRRSTPVNAILHIPPAPPNTLFAASTVSGETVPPGMGGFSFGDWAPSSFKDLRSLARSLDGSTIKPVPIPLTFGNDNVEEDIGFQLLENHQGSFEFERKMREIEQELKEQPISTPTPSRGSRGSTTVKAGPVIGRRTRYDNGLMQGIDELDVEWCLLCGKEGQRDRMVLKRMNSEGWQWICQSCS</sequence>
<proteinExistence type="predicted"/>
<dbReference type="KEGG" id="cdeu:CNBG_9413"/>
<name>A0A0L6DHG1_CRYD2</name>
<protein>
    <submittedName>
        <fullName evidence="2">Uncharacterized protein</fullName>
    </submittedName>
</protein>
<evidence type="ECO:0000313" key="2">
    <source>
        <dbReference type="EMBL" id="KNX49949.1"/>
    </source>
</evidence>
<feature type="region of interest" description="Disordered" evidence="1">
    <location>
        <begin position="216"/>
        <end position="237"/>
    </location>
</feature>
<dbReference type="GeneID" id="88182663"/>
<feature type="compositionally biased region" description="Polar residues" evidence="1">
    <location>
        <begin position="1"/>
        <end position="11"/>
    </location>
</feature>
<dbReference type="RefSeq" id="XP_062886169.1">
    <property type="nucleotide sequence ID" value="XM_063030294.1"/>
</dbReference>
<gene>
    <name evidence="2" type="ORF">CNBG_9413</name>
</gene>
<reference evidence="2 3" key="2">
    <citation type="journal article" date="2018" name="Proc. Natl. Acad. Sci.">
        <title>RNAi is a critical determinant of centromere evolution in closely related fungi.</title>
        <authorList>
            <person name="Yadav V."/>
            <person name="Sun S."/>
            <person name="Billmyre R.B."/>
            <person name="Thimmappa B.C."/>
            <person name="Shea T."/>
            <person name="Lintner R."/>
            <person name="Bakkeren G."/>
            <person name="Cuomo C.A."/>
            <person name="Heitman J."/>
            <person name="Sanyal K."/>
        </authorList>
    </citation>
    <scope>NUCLEOTIDE SEQUENCE [LARGE SCALE GENOMIC DNA]</scope>
    <source>
        <strain evidence="2 3">R265</strain>
    </source>
</reference>
<reference evidence="2 3" key="1">
    <citation type="journal article" date="2011" name="MBio">
        <title>Genome variation in Cryptococcus gattii, an emerging pathogen of immunocompetent hosts.</title>
        <authorList>
            <person name="D'Souza C.A."/>
            <person name="Kronstad J.W."/>
            <person name="Taylor G."/>
            <person name="Warren R."/>
            <person name="Yuen M."/>
            <person name="Hu G."/>
            <person name="Jung W.H."/>
            <person name="Sham A."/>
            <person name="Kidd S.E."/>
            <person name="Tangen K."/>
            <person name="Lee N."/>
            <person name="Zeilmaker T."/>
            <person name="Sawkins J."/>
            <person name="McVicker G."/>
            <person name="Shah S."/>
            <person name="Gnerre S."/>
            <person name="Griggs A."/>
            <person name="Zeng Q."/>
            <person name="Bartlett K."/>
            <person name="Li W."/>
            <person name="Wang X."/>
            <person name="Heitman J."/>
            <person name="Stajich J.E."/>
            <person name="Fraser J.A."/>
            <person name="Meyer W."/>
            <person name="Carter D."/>
            <person name="Schein J."/>
            <person name="Krzywinski M."/>
            <person name="Kwon-Chung K.J."/>
            <person name="Varma A."/>
            <person name="Wang J."/>
            <person name="Brunham R."/>
            <person name="Fyfe M."/>
            <person name="Ouellette B.F."/>
            <person name="Siddiqui A."/>
            <person name="Marra M."/>
            <person name="Jones S."/>
            <person name="Holt R."/>
            <person name="Birren B.W."/>
            <person name="Galagan J.E."/>
            <person name="Cuomo C.A."/>
        </authorList>
    </citation>
    <scope>NUCLEOTIDE SEQUENCE [LARGE SCALE GENOMIC DNA]</scope>
    <source>
        <strain evidence="2 3">R265</strain>
    </source>
</reference>
<organism evidence="2 3">
    <name type="scientific">Cryptococcus deuterogattii (strain R265)</name>
    <name type="common">Cryptococcus gattii VGII (strain R265)</name>
    <dbReference type="NCBI Taxonomy" id="294750"/>
    <lineage>
        <taxon>Eukaryota</taxon>
        <taxon>Fungi</taxon>
        <taxon>Dikarya</taxon>
        <taxon>Basidiomycota</taxon>
        <taxon>Agaricomycotina</taxon>
        <taxon>Tremellomycetes</taxon>
        <taxon>Tremellales</taxon>
        <taxon>Cryptococcaceae</taxon>
        <taxon>Cryptococcus</taxon>
        <taxon>Cryptococcus gattii species complex</taxon>
    </lineage>
</organism>
<evidence type="ECO:0000313" key="3">
    <source>
        <dbReference type="Proteomes" id="UP000029445"/>
    </source>
</evidence>